<dbReference type="AlphaFoldDB" id="A0ABD5P9I9"/>
<accession>A0ABD5P9I9</accession>
<dbReference type="Pfam" id="PF13360">
    <property type="entry name" value="PQQ_2"/>
    <property type="match status" value="1"/>
</dbReference>
<dbReference type="PROSITE" id="PS51257">
    <property type="entry name" value="PROKAR_LIPOPROTEIN"/>
    <property type="match status" value="1"/>
</dbReference>
<name>A0ABD5P9I9_9EURY</name>
<feature type="region of interest" description="Disordered" evidence="1">
    <location>
        <begin position="24"/>
        <end position="67"/>
    </location>
</feature>
<dbReference type="InterPro" id="IPR018391">
    <property type="entry name" value="PQQ_b-propeller_rpt"/>
</dbReference>
<dbReference type="PANTHER" id="PTHR34512:SF30">
    <property type="entry name" value="OUTER MEMBRANE PROTEIN ASSEMBLY FACTOR BAMB"/>
    <property type="match status" value="1"/>
</dbReference>
<dbReference type="PANTHER" id="PTHR34512">
    <property type="entry name" value="CELL SURFACE PROTEIN"/>
    <property type="match status" value="1"/>
</dbReference>
<gene>
    <name evidence="3" type="ORF">ACFO0N_05420</name>
</gene>
<evidence type="ECO:0000256" key="1">
    <source>
        <dbReference type="SAM" id="MobiDB-lite"/>
    </source>
</evidence>
<evidence type="ECO:0000313" key="3">
    <source>
        <dbReference type="EMBL" id="MFC4357388.1"/>
    </source>
</evidence>
<organism evidence="3 4">
    <name type="scientific">Halobium salinum</name>
    <dbReference type="NCBI Taxonomy" id="1364940"/>
    <lineage>
        <taxon>Archaea</taxon>
        <taxon>Methanobacteriati</taxon>
        <taxon>Methanobacteriota</taxon>
        <taxon>Stenosarchaea group</taxon>
        <taxon>Halobacteria</taxon>
        <taxon>Halobacteriales</taxon>
        <taxon>Haloferacaceae</taxon>
        <taxon>Halobium</taxon>
    </lineage>
</organism>
<comment type="caution">
    <text evidence="3">The sequence shown here is derived from an EMBL/GenBank/DDBJ whole genome shotgun (WGS) entry which is preliminary data.</text>
</comment>
<evidence type="ECO:0000313" key="4">
    <source>
        <dbReference type="Proteomes" id="UP001595921"/>
    </source>
</evidence>
<dbReference type="InterPro" id="IPR002372">
    <property type="entry name" value="PQQ_rpt_dom"/>
</dbReference>
<keyword evidence="4" id="KW-1185">Reference proteome</keyword>
<evidence type="ECO:0000259" key="2">
    <source>
        <dbReference type="Pfam" id="PF13360"/>
    </source>
</evidence>
<protein>
    <submittedName>
        <fullName evidence="3">PQQ-binding-like beta-propeller repeat protein</fullName>
    </submittedName>
</protein>
<dbReference type="SUPFAM" id="SSF50998">
    <property type="entry name" value="Quinoprotein alcohol dehydrogenase-like"/>
    <property type="match status" value="1"/>
</dbReference>
<feature type="domain" description="Pyrrolo-quinoline quinone repeat" evidence="2">
    <location>
        <begin position="179"/>
        <end position="390"/>
    </location>
</feature>
<dbReference type="Gene3D" id="2.130.10.10">
    <property type="entry name" value="YVTN repeat-like/Quinoprotein amine dehydrogenase"/>
    <property type="match status" value="1"/>
</dbReference>
<dbReference type="EMBL" id="JBHSDS010000003">
    <property type="protein sequence ID" value="MFC4357388.1"/>
    <property type="molecule type" value="Genomic_DNA"/>
</dbReference>
<proteinExistence type="predicted"/>
<sequence>MPSRRRYLAALGTAGSVGGAGCLGTLGVDGNGGDDEATGPASDDTDWPTVGRDSRRSSHAPDARVPADPAEAWSVEVSRHVGLAAAGDAVLLASWDGVTALDAATGDRLWRAAPADDGTFHTVPTVHDGTVYVGSDRGLVTLDPRTGERRWAVDLPEGVLVPPAVGYDGESLLVAGGHTVAEVELADRSVRWTTEVAMPVSQPLTYFDGSLFVGAEGGELYGLTPAAEGHLSWRQKLPGRLFGAPAAGPNDWLYVDTNDGYVHAVSPNRAGGVVWSSAERAASSGTLAVAHTTAYVAGAGGVMALDAYDGTTRWRAGEGFFCPPVLAGETLCVGDERGGVVAFDASNGTLAGVGGRQRWRHQHGGRVRRLVAAGGRLFGATEPAEGEPTLFALE</sequence>
<feature type="compositionally biased region" description="Basic and acidic residues" evidence="1">
    <location>
        <begin position="52"/>
        <end position="62"/>
    </location>
</feature>
<dbReference type="RefSeq" id="WP_267622315.1">
    <property type="nucleotide sequence ID" value="NZ_JAODIW010000006.1"/>
</dbReference>
<reference evidence="3 4" key="1">
    <citation type="journal article" date="2019" name="Int. J. Syst. Evol. Microbiol.">
        <title>The Global Catalogue of Microorganisms (GCM) 10K type strain sequencing project: providing services to taxonomists for standard genome sequencing and annotation.</title>
        <authorList>
            <consortium name="The Broad Institute Genomics Platform"/>
            <consortium name="The Broad Institute Genome Sequencing Center for Infectious Disease"/>
            <person name="Wu L."/>
            <person name="Ma J."/>
        </authorList>
    </citation>
    <scope>NUCLEOTIDE SEQUENCE [LARGE SCALE GENOMIC DNA]</scope>
    <source>
        <strain evidence="3 4">CGMCC 1.12553</strain>
    </source>
</reference>
<dbReference type="InterPro" id="IPR015943">
    <property type="entry name" value="WD40/YVTN_repeat-like_dom_sf"/>
</dbReference>
<dbReference type="InterPro" id="IPR011047">
    <property type="entry name" value="Quinoprotein_ADH-like_sf"/>
</dbReference>
<dbReference type="SMART" id="SM00564">
    <property type="entry name" value="PQQ"/>
    <property type="match status" value="6"/>
</dbReference>
<dbReference type="Gene3D" id="2.40.128.630">
    <property type="match status" value="1"/>
</dbReference>
<dbReference type="Proteomes" id="UP001595921">
    <property type="component" value="Unassembled WGS sequence"/>
</dbReference>